<organism evidence="2 4">
    <name type="scientific">Heterodera trifolii</name>
    <dbReference type="NCBI Taxonomy" id="157864"/>
    <lineage>
        <taxon>Eukaryota</taxon>
        <taxon>Metazoa</taxon>
        <taxon>Ecdysozoa</taxon>
        <taxon>Nematoda</taxon>
        <taxon>Chromadorea</taxon>
        <taxon>Rhabditida</taxon>
        <taxon>Tylenchina</taxon>
        <taxon>Tylenchomorpha</taxon>
        <taxon>Tylenchoidea</taxon>
        <taxon>Heteroderidae</taxon>
        <taxon>Heteroderinae</taxon>
        <taxon>Heterodera</taxon>
    </lineage>
</organism>
<feature type="region of interest" description="Disordered" evidence="1">
    <location>
        <begin position="103"/>
        <end position="131"/>
    </location>
</feature>
<reference evidence="2 4" key="1">
    <citation type="submission" date="2024-10" db="EMBL/GenBank/DDBJ databases">
        <authorList>
            <person name="Kim D."/>
        </authorList>
    </citation>
    <scope>NUCLEOTIDE SEQUENCE [LARGE SCALE GENOMIC DNA]</scope>
    <source>
        <strain evidence="2">BH-2024</strain>
    </source>
</reference>
<proteinExistence type="predicted"/>
<gene>
    <name evidence="2" type="ORF">niasHT_004931</name>
    <name evidence="3" type="ORF">niasHT_004937</name>
</gene>
<accession>A0ABD2M9X3</accession>
<dbReference type="Proteomes" id="UP001620626">
    <property type="component" value="Unassembled WGS sequence"/>
</dbReference>
<evidence type="ECO:0000313" key="4">
    <source>
        <dbReference type="Proteomes" id="UP001620626"/>
    </source>
</evidence>
<comment type="caution">
    <text evidence="2">The sequence shown here is derived from an EMBL/GenBank/DDBJ whole genome shotgun (WGS) entry which is preliminary data.</text>
</comment>
<protein>
    <submittedName>
        <fullName evidence="2">Uncharacterized protein</fullName>
    </submittedName>
</protein>
<name>A0ABD2M9X3_9BILA</name>
<dbReference type="EMBL" id="JBICBT010000085">
    <property type="protein sequence ID" value="KAL3123843.1"/>
    <property type="molecule type" value="Genomic_DNA"/>
</dbReference>
<sequence length="131" mass="13300">MAQIQHVVDAVVVAAHSSCDHADELTDLLQQAKDGATVQAKDGAVVQAKDGAAVQAKDGAVVQAKDKASVLPGTEKGIKAIASALAGLAKGFGDAMTAFGAAKNGSEGNRDEILGDPTNTKAFGRIYPKEK</sequence>
<evidence type="ECO:0000256" key="1">
    <source>
        <dbReference type="SAM" id="MobiDB-lite"/>
    </source>
</evidence>
<keyword evidence="4" id="KW-1185">Reference proteome</keyword>
<evidence type="ECO:0000313" key="3">
    <source>
        <dbReference type="EMBL" id="KAL3123843.1"/>
    </source>
</evidence>
<dbReference type="EMBL" id="JBICBT010000085">
    <property type="protein sequence ID" value="KAL3123837.1"/>
    <property type="molecule type" value="Genomic_DNA"/>
</dbReference>
<dbReference type="AlphaFoldDB" id="A0ABD2M9X3"/>
<evidence type="ECO:0000313" key="2">
    <source>
        <dbReference type="EMBL" id="KAL3123837.1"/>
    </source>
</evidence>